<proteinExistence type="predicted"/>
<gene>
    <name evidence="2" type="ORF">C1E24_14170</name>
</gene>
<keyword evidence="1" id="KW-0732">Signal</keyword>
<dbReference type="Proteomes" id="UP000309186">
    <property type="component" value="Unassembled WGS sequence"/>
</dbReference>
<feature type="signal peptide" evidence="1">
    <location>
        <begin position="1"/>
        <end position="19"/>
    </location>
</feature>
<reference evidence="2 3" key="1">
    <citation type="submission" date="2018-01" db="EMBL/GenBank/DDBJ databases">
        <title>Co-occurrence of chitin degradation, pigmentation and bioactivity in marine Pseudoalteromonas.</title>
        <authorList>
            <person name="Paulsen S."/>
            <person name="Gram L."/>
            <person name="Machado H."/>
        </authorList>
    </citation>
    <scope>NUCLEOTIDE SEQUENCE [LARGE SCALE GENOMIC DNA]</scope>
    <source>
        <strain evidence="2 3">S3663</strain>
    </source>
</reference>
<evidence type="ECO:0000313" key="3">
    <source>
        <dbReference type="Proteomes" id="UP000309186"/>
    </source>
</evidence>
<evidence type="ECO:0000313" key="2">
    <source>
        <dbReference type="EMBL" id="TLX46501.1"/>
    </source>
</evidence>
<organism evidence="2 3">
    <name type="scientific">Pseudoalteromonas phenolica</name>
    <dbReference type="NCBI Taxonomy" id="161398"/>
    <lineage>
        <taxon>Bacteria</taxon>
        <taxon>Pseudomonadati</taxon>
        <taxon>Pseudomonadota</taxon>
        <taxon>Gammaproteobacteria</taxon>
        <taxon>Alteromonadales</taxon>
        <taxon>Pseudoalteromonadaceae</taxon>
        <taxon>Pseudoalteromonas</taxon>
    </lineage>
</organism>
<name>A0A5R9Q070_9GAMM</name>
<comment type="caution">
    <text evidence="2">The sequence shown here is derived from an EMBL/GenBank/DDBJ whole genome shotgun (WGS) entry which is preliminary data.</text>
</comment>
<evidence type="ECO:0000256" key="1">
    <source>
        <dbReference type="SAM" id="SignalP"/>
    </source>
</evidence>
<dbReference type="SUPFAM" id="SSF53850">
    <property type="entry name" value="Periplasmic binding protein-like II"/>
    <property type="match status" value="1"/>
</dbReference>
<accession>A0A5R9Q070</accession>
<feature type="chain" id="PRO_5024384764" evidence="1">
    <location>
        <begin position="20"/>
        <end position="246"/>
    </location>
</feature>
<dbReference type="Gene3D" id="3.40.190.10">
    <property type="entry name" value="Periplasmic binding protein-like II"/>
    <property type="match status" value="1"/>
</dbReference>
<dbReference type="AlphaFoldDB" id="A0A5R9Q070"/>
<protein>
    <submittedName>
        <fullName evidence="2">Uncharacterized protein</fullName>
    </submittedName>
</protein>
<sequence>MFQCFLYLTCLIACVTAQATTLKFCYESKELLPHYRGEGILTPNEKPGAAIEIMQKLDEMLSTVHIEFVREPWKRCLNDLKLGKVDALIARHSVSREVFAKYPKTSKNELDNQRAISSTATCFIHKKNVPLKWNGHELFVELPQGISVPRGYSLVEDLKKKGFQIYETVSVKQAHELLFNGRVGISLSDCQHKNLPVNFFENKSPIVENYGYLVLSHQFYALYPRLSEELWNQLMKIDDKVFYDKY</sequence>
<dbReference type="EMBL" id="PPSW01000022">
    <property type="protein sequence ID" value="TLX46501.1"/>
    <property type="molecule type" value="Genomic_DNA"/>
</dbReference>